<evidence type="ECO:0000313" key="2">
    <source>
        <dbReference type="EMBL" id="KWU53199.1"/>
    </source>
</evidence>
<dbReference type="InterPro" id="IPR022742">
    <property type="entry name" value="Hydrolase_4"/>
</dbReference>
<accession>A0A109FS48</accession>
<organism evidence="2 3">
    <name type="scientific">Bacillus mycoides</name>
    <dbReference type="NCBI Taxonomy" id="1405"/>
    <lineage>
        <taxon>Bacteria</taxon>
        <taxon>Bacillati</taxon>
        <taxon>Bacillota</taxon>
        <taxon>Bacilli</taxon>
        <taxon>Bacillales</taxon>
        <taxon>Bacillaceae</taxon>
        <taxon>Bacillus</taxon>
        <taxon>Bacillus cereus group</taxon>
    </lineage>
</organism>
<name>A0A109FS48_BACMY</name>
<dbReference type="SUPFAM" id="SSF53474">
    <property type="entry name" value="alpha/beta-Hydrolases"/>
    <property type="match status" value="1"/>
</dbReference>
<dbReference type="PANTHER" id="PTHR43265:SF1">
    <property type="entry name" value="ESTERASE ESTD"/>
    <property type="match status" value="1"/>
</dbReference>
<gene>
    <name evidence="2" type="ORF">AWW70_27975</name>
</gene>
<dbReference type="AlphaFoldDB" id="A0A109FS48"/>
<feature type="domain" description="Serine aminopeptidase S33" evidence="1">
    <location>
        <begin position="137"/>
        <end position="346"/>
    </location>
</feature>
<dbReference type="InterPro" id="IPR029058">
    <property type="entry name" value="AB_hydrolase_fold"/>
</dbReference>
<proteinExistence type="predicted"/>
<comment type="caution">
    <text evidence="2">The sequence shown here is derived from an EMBL/GenBank/DDBJ whole genome shotgun (WGS) entry which is preliminary data.</text>
</comment>
<reference evidence="2 3" key="1">
    <citation type="submission" date="2016-01" db="EMBL/GenBank/DDBJ databases">
        <authorList>
            <person name="McClelland M."/>
            <person name="Jain A."/>
            <person name="Saraogi P."/>
            <person name="Mendelson R."/>
            <person name="Westerman R."/>
            <person name="SanMiguel P."/>
            <person name="Csonka L."/>
        </authorList>
    </citation>
    <scope>NUCLEOTIDE SEQUENCE [LARGE SCALE GENOMIC DNA]</scope>
    <source>
        <strain evidence="2 3">PE8-15</strain>
    </source>
</reference>
<sequence>MNSKLPKDEFASKWNALISQLGPALDTESEVFSSKDKHGKVSITTVHRKNNLQTTFVYTKDGKVTDVQTQLQPLIVKPEKGEKWEEFSIKVGYNEKKLNGLLTLPKGVEKPPVAILLQGSGPNNMDSIIGTGLNRPFADIAHGLAENGIASIRYDKRSYAYPNDVSDVETEYLYDAKEAVRLAKEDNRVDSNRIYLIGHSQGGLLGPKIAQDNPEIKGFVSMAGTLRRLEDIVLTQTTLRLEQENLSNERKKEELDNTKAGVDKIKKLNSSDKTEVILGYPASYWNSLNKIDGASIVKNLSIPMFIIQGTTDFHVLEKVDYKLWQETLEDKDNVSFKVYPGLSHLFMPGGSADKFDGSIYNKPAHVDSQVIKDVSGWINAQH</sequence>
<dbReference type="PANTHER" id="PTHR43265">
    <property type="entry name" value="ESTERASE ESTD"/>
    <property type="match status" value="1"/>
</dbReference>
<dbReference type="InterPro" id="IPR053145">
    <property type="entry name" value="AB_hydrolase_Est10"/>
</dbReference>
<dbReference type="Gene3D" id="3.40.50.1820">
    <property type="entry name" value="alpha/beta hydrolase"/>
    <property type="match status" value="1"/>
</dbReference>
<protein>
    <submittedName>
        <fullName evidence="2">Permease</fullName>
    </submittedName>
</protein>
<dbReference type="Pfam" id="PF12146">
    <property type="entry name" value="Hydrolase_4"/>
    <property type="match status" value="1"/>
</dbReference>
<dbReference type="GO" id="GO:0052689">
    <property type="term" value="F:carboxylic ester hydrolase activity"/>
    <property type="evidence" value="ECO:0007669"/>
    <property type="project" value="TreeGrafter"/>
</dbReference>
<evidence type="ECO:0000259" key="1">
    <source>
        <dbReference type="Pfam" id="PF12146"/>
    </source>
</evidence>
<evidence type="ECO:0000313" key="3">
    <source>
        <dbReference type="Proteomes" id="UP000065797"/>
    </source>
</evidence>
<dbReference type="EMBL" id="LRPH01000119">
    <property type="protein sequence ID" value="KWU53199.1"/>
    <property type="molecule type" value="Genomic_DNA"/>
</dbReference>
<dbReference type="Proteomes" id="UP000065797">
    <property type="component" value="Unassembled WGS sequence"/>
</dbReference>